<sequence>MEMKNQDFHIDSLMILDIYFQQNVDDL</sequence>
<organism evidence="1">
    <name type="scientific">Cryptosporidium parvum</name>
    <dbReference type="NCBI Taxonomy" id="5807"/>
    <lineage>
        <taxon>Eukaryota</taxon>
        <taxon>Sar</taxon>
        <taxon>Alveolata</taxon>
        <taxon>Apicomplexa</taxon>
        <taxon>Conoidasida</taxon>
        <taxon>Coccidia</taxon>
        <taxon>Eucoccidiorida</taxon>
        <taxon>Eimeriorina</taxon>
        <taxon>Cryptosporidiidae</taxon>
        <taxon>Cryptosporidium</taxon>
    </lineage>
</organism>
<reference evidence="1" key="1">
    <citation type="submission" date="2011-02" db="EMBL/GenBank/DDBJ databases">
        <title>Construction and analysis of full-length cDNA library of Cryptosporidium parvum.</title>
        <authorList>
            <person name="Yamagishi J."/>
            <person name="Wakaguri H."/>
            <person name="Sugano S."/>
            <person name="Kawano S."/>
            <person name="Fujisaki K."/>
            <person name="Sugimoto C."/>
            <person name="Watanabe J."/>
            <person name="Suzuki Y."/>
            <person name="Kimata I."/>
            <person name="Xuan X."/>
        </authorList>
    </citation>
    <scope>NUCLEOTIDE SEQUENCE</scope>
    <source>
        <strain evidence="1">HNJ-1</strain>
    </source>
</reference>
<evidence type="ECO:0000313" key="1">
    <source>
        <dbReference type="EMBL" id="BAJ77860.1"/>
    </source>
</evidence>
<protein>
    <submittedName>
        <fullName evidence="1">Uncharacterized protein</fullName>
    </submittedName>
</protein>
<dbReference type="AlphaFoldDB" id="F0X5I9"/>
<accession>F0X5I9</accession>
<dbReference type="EMBL" id="FX115757">
    <property type="protein sequence ID" value="BAJ77860.1"/>
    <property type="molecule type" value="mRNA"/>
</dbReference>
<name>F0X5I9_CRYPV</name>
<proteinExistence type="evidence at transcript level"/>